<dbReference type="SUPFAM" id="SSF46785">
    <property type="entry name" value="Winged helix' DNA-binding domain"/>
    <property type="match status" value="1"/>
</dbReference>
<evidence type="ECO:0000256" key="3">
    <source>
        <dbReference type="ARBA" id="ARBA00023163"/>
    </source>
</evidence>
<evidence type="ECO:0000313" key="6">
    <source>
        <dbReference type="Proteomes" id="UP000673821"/>
    </source>
</evidence>
<comment type="caution">
    <text evidence="5">The sequence shown here is derived from an EMBL/GenBank/DDBJ whole genome shotgun (WGS) entry which is preliminary data.</text>
</comment>
<dbReference type="SMART" id="SM00895">
    <property type="entry name" value="FCD"/>
    <property type="match status" value="1"/>
</dbReference>
<dbReference type="SMART" id="SM00345">
    <property type="entry name" value="HTH_GNTR"/>
    <property type="match status" value="1"/>
</dbReference>
<dbReference type="Gene3D" id="1.10.10.10">
    <property type="entry name" value="Winged helix-like DNA-binding domain superfamily/Winged helix DNA-binding domain"/>
    <property type="match status" value="1"/>
</dbReference>
<keyword evidence="2" id="KW-0238">DNA-binding</keyword>
<dbReference type="InterPro" id="IPR008920">
    <property type="entry name" value="TF_FadR/GntR_C"/>
</dbReference>
<gene>
    <name evidence="5" type="primary">nanR_1</name>
    <name evidence="5" type="ORF">R69776_02097</name>
</gene>
<dbReference type="PANTHER" id="PTHR43537:SF6">
    <property type="entry name" value="HTH-TYPE TRANSCRIPTIONAL REPRESSOR RSPR"/>
    <property type="match status" value="1"/>
</dbReference>
<dbReference type="Gene3D" id="1.20.120.530">
    <property type="entry name" value="GntR ligand-binding domain-like"/>
    <property type="match status" value="1"/>
</dbReference>
<dbReference type="InterPro" id="IPR036390">
    <property type="entry name" value="WH_DNA-bd_sf"/>
</dbReference>
<accession>A0ABM8R530</accession>
<dbReference type="InterPro" id="IPR036388">
    <property type="entry name" value="WH-like_DNA-bd_sf"/>
</dbReference>
<evidence type="ECO:0000256" key="1">
    <source>
        <dbReference type="ARBA" id="ARBA00023015"/>
    </source>
</evidence>
<keyword evidence="3" id="KW-0804">Transcription</keyword>
<name>A0ABM8R530_9BURK</name>
<dbReference type="PANTHER" id="PTHR43537">
    <property type="entry name" value="TRANSCRIPTIONAL REGULATOR, GNTR FAMILY"/>
    <property type="match status" value="1"/>
</dbReference>
<reference evidence="5 6" key="1">
    <citation type="submission" date="2021-02" db="EMBL/GenBank/DDBJ databases">
        <authorList>
            <person name="Vanwijnsberghe S."/>
        </authorList>
    </citation>
    <scope>NUCLEOTIDE SEQUENCE [LARGE SCALE GENOMIC DNA]</scope>
    <source>
        <strain evidence="5 6">R-69776</strain>
    </source>
</reference>
<dbReference type="InterPro" id="IPR011711">
    <property type="entry name" value="GntR_C"/>
</dbReference>
<dbReference type="InterPro" id="IPR000524">
    <property type="entry name" value="Tscrpt_reg_HTH_GntR"/>
</dbReference>
<dbReference type="SUPFAM" id="SSF48008">
    <property type="entry name" value="GntR ligand-binding domain-like"/>
    <property type="match status" value="1"/>
</dbReference>
<proteinExistence type="predicted"/>
<dbReference type="EMBL" id="CAJNBH010000005">
    <property type="protein sequence ID" value="CAE6733472.1"/>
    <property type="molecule type" value="Genomic_DNA"/>
</dbReference>
<organism evidence="5 6">
    <name type="scientific">Paraburkholderia nemoris</name>
    <dbReference type="NCBI Taxonomy" id="2793076"/>
    <lineage>
        <taxon>Bacteria</taxon>
        <taxon>Pseudomonadati</taxon>
        <taxon>Pseudomonadota</taxon>
        <taxon>Betaproteobacteria</taxon>
        <taxon>Burkholderiales</taxon>
        <taxon>Burkholderiaceae</taxon>
        <taxon>Paraburkholderia</taxon>
    </lineage>
</organism>
<dbReference type="Proteomes" id="UP000673821">
    <property type="component" value="Unassembled WGS sequence"/>
</dbReference>
<evidence type="ECO:0000256" key="2">
    <source>
        <dbReference type="ARBA" id="ARBA00023125"/>
    </source>
</evidence>
<feature type="domain" description="HTH gntR-type" evidence="4">
    <location>
        <begin position="85"/>
        <end position="152"/>
    </location>
</feature>
<keyword evidence="6" id="KW-1185">Reference proteome</keyword>
<sequence>MVRHTLVDMLVGIHRVCRPCRNSFVAIRCHSLLYPMPTKNLHANTSSFSSDATLASRTRRRVNVQAGARVELPDLTASVSFDSHEPIGKQIFRALRQAIFAGQLVPGTPLSEKEVSDVFQVSRQPVREAFIKLVEAGVLQVLPQRGTFVKRISPRQVREGRFIREAIETAVVKKAAVSITDEQLQALADNLRDQKLAAKSNDTAAFLALDEAFHYAIAQAIDCTAAWETIQDIKAQMDRVRYLSLPEVSPLDLLIKQHAKILAGLRAHDPGAAEEAMRSHLREILVSLGPIAERNPAWFDADEPERVPLST</sequence>
<evidence type="ECO:0000313" key="5">
    <source>
        <dbReference type="EMBL" id="CAE6733472.1"/>
    </source>
</evidence>
<evidence type="ECO:0000259" key="4">
    <source>
        <dbReference type="PROSITE" id="PS50949"/>
    </source>
</evidence>
<dbReference type="Pfam" id="PF00392">
    <property type="entry name" value="GntR"/>
    <property type="match status" value="1"/>
</dbReference>
<dbReference type="PROSITE" id="PS50949">
    <property type="entry name" value="HTH_GNTR"/>
    <property type="match status" value="1"/>
</dbReference>
<dbReference type="CDD" id="cd07377">
    <property type="entry name" value="WHTH_GntR"/>
    <property type="match status" value="1"/>
</dbReference>
<protein>
    <submittedName>
        <fullName evidence="5">HTH-type transcriptional repressor NanR</fullName>
    </submittedName>
</protein>
<keyword evidence="1" id="KW-0805">Transcription regulation</keyword>
<dbReference type="Pfam" id="PF07729">
    <property type="entry name" value="FCD"/>
    <property type="match status" value="1"/>
</dbReference>